<reference evidence="4" key="1">
    <citation type="submission" date="2020-05" db="UniProtKB">
        <authorList>
            <consortium name="EnsemblMetazoa"/>
        </authorList>
    </citation>
    <scope>IDENTIFICATION</scope>
    <source>
        <strain evidence="4">Yale</strain>
    </source>
</reference>
<protein>
    <recommendedName>
        <fullName evidence="3">BESS domain-containing protein</fullName>
    </recommendedName>
</protein>
<dbReference type="InterPro" id="IPR004210">
    <property type="entry name" value="BESS_motif"/>
</dbReference>
<dbReference type="VEuPathDB" id="VectorBase:GMOY008587"/>
<feature type="compositionally biased region" description="Polar residues" evidence="2">
    <location>
        <begin position="84"/>
        <end position="96"/>
    </location>
</feature>
<keyword evidence="5" id="KW-1185">Reference proteome</keyword>
<name>A0A1B0G5J1_GLOMM</name>
<evidence type="ECO:0000313" key="5">
    <source>
        <dbReference type="Proteomes" id="UP000092444"/>
    </source>
</evidence>
<evidence type="ECO:0000313" key="4">
    <source>
        <dbReference type="EnsemblMetazoa" id="GMOY008587-PA"/>
    </source>
</evidence>
<evidence type="ECO:0000259" key="3">
    <source>
        <dbReference type="PROSITE" id="PS51031"/>
    </source>
</evidence>
<proteinExistence type="predicted"/>
<comment type="subcellular location">
    <subcellularLocation>
        <location evidence="1">Nucleus</location>
    </subcellularLocation>
</comment>
<keyword evidence="1" id="KW-0539">Nucleus</keyword>
<organism evidence="4 5">
    <name type="scientific">Glossina morsitans morsitans</name>
    <name type="common">Savannah tsetse fly</name>
    <dbReference type="NCBI Taxonomy" id="37546"/>
    <lineage>
        <taxon>Eukaryota</taxon>
        <taxon>Metazoa</taxon>
        <taxon>Ecdysozoa</taxon>
        <taxon>Arthropoda</taxon>
        <taxon>Hexapoda</taxon>
        <taxon>Insecta</taxon>
        <taxon>Pterygota</taxon>
        <taxon>Neoptera</taxon>
        <taxon>Endopterygota</taxon>
        <taxon>Diptera</taxon>
        <taxon>Brachycera</taxon>
        <taxon>Muscomorpha</taxon>
        <taxon>Hippoboscoidea</taxon>
        <taxon>Glossinidae</taxon>
        <taxon>Glossina</taxon>
    </lineage>
</organism>
<feature type="region of interest" description="Disordered" evidence="2">
    <location>
        <begin position="84"/>
        <end position="106"/>
    </location>
</feature>
<dbReference type="PROSITE" id="PS51031">
    <property type="entry name" value="BESS"/>
    <property type="match status" value="1"/>
</dbReference>
<accession>A0A1B0G5J1</accession>
<feature type="domain" description="BESS" evidence="3">
    <location>
        <begin position="169"/>
        <end position="208"/>
    </location>
</feature>
<dbReference type="EnsemblMetazoa" id="GMOY008587-RA">
    <property type="protein sequence ID" value="GMOY008587-PA"/>
    <property type="gene ID" value="GMOY008587"/>
</dbReference>
<evidence type="ECO:0000256" key="2">
    <source>
        <dbReference type="SAM" id="MobiDB-lite"/>
    </source>
</evidence>
<sequence length="214" mass="24029">MKSVKNYARNKEDTLFTQCEFLLPFINSPNCASAHANGEDDDNDFEGIDLTHDILDANLGNSPVIGEDNQCIKFKVDNTHLNEVTSSAPDYQNDTQQTDENDSNVPEKRDFLISNQRSIKVTDENLYFRNKDNDGVEATNCDTQSQMLPRLSNVQKRQRLESQDDYYNQEADRMFLLSLVPDLNNVPSALKMAVKAEIAAAIARVLGSEAEVCS</sequence>
<dbReference type="EMBL" id="CCAG010022325">
    <property type="status" value="NOT_ANNOTATED_CDS"/>
    <property type="molecule type" value="Genomic_DNA"/>
</dbReference>
<dbReference type="AlphaFoldDB" id="A0A1B0G5J1"/>
<dbReference type="GO" id="GO:0003677">
    <property type="term" value="F:DNA binding"/>
    <property type="evidence" value="ECO:0007669"/>
    <property type="project" value="InterPro"/>
</dbReference>
<dbReference type="GO" id="GO:0005634">
    <property type="term" value="C:nucleus"/>
    <property type="evidence" value="ECO:0007669"/>
    <property type="project" value="UniProtKB-SubCell"/>
</dbReference>
<evidence type="ECO:0000256" key="1">
    <source>
        <dbReference type="PROSITE-ProRule" id="PRU00371"/>
    </source>
</evidence>
<dbReference type="Proteomes" id="UP000092444">
    <property type="component" value="Unassembled WGS sequence"/>
</dbReference>